<dbReference type="Pfam" id="PF01757">
    <property type="entry name" value="Acyl_transf_3"/>
    <property type="match status" value="1"/>
</dbReference>
<dbReference type="EMBL" id="SLVV01000006">
    <property type="protein sequence ID" value="TCN25037.1"/>
    <property type="molecule type" value="Genomic_DNA"/>
</dbReference>
<dbReference type="GO" id="GO:0016413">
    <property type="term" value="F:O-acetyltransferase activity"/>
    <property type="evidence" value="ECO:0007669"/>
    <property type="project" value="TreeGrafter"/>
</dbReference>
<feature type="transmembrane region" description="Helical" evidence="7">
    <location>
        <begin position="12"/>
        <end position="35"/>
    </location>
</feature>
<feature type="domain" description="Acyltransferase 3" evidence="8">
    <location>
        <begin position="4"/>
        <end position="320"/>
    </location>
</feature>
<feature type="transmembrane region" description="Helical" evidence="7">
    <location>
        <begin position="307"/>
        <end position="325"/>
    </location>
</feature>
<name>A0A4R2BDN7_9BACI</name>
<feature type="transmembrane region" description="Helical" evidence="7">
    <location>
        <begin position="125"/>
        <end position="144"/>
    </location>
</feature>
<evidence type="ECO:0000256" key="2">
    <source>
        <dbReference type="ARBA" id="ARBA00007400"/>
    </source>
</evidence>
<gene>
    <name evidence="9" type="ORF">EV146_106239</name>
</gene>
<dbReference type="InterPro" id="IPR002656">
    <property type="entry name" value="Acyl_transf_3_dom"/>
</dbReference>
<dbReference type="PANTHER" id="PTHR40074">
    <property type="entry name" value="O-ACETYLTRANSFERASE WECH"/>
    <property type="match status" value="1"/>
</dbReference>
<evidence type="ECO:0000313" key="9">
    <source>
        <dbReference type="EMBL" id="TCN25037.1"/>
    </source>
</evidence>
<feature type="transmembrane region" description="Helical" evidence="7">
    <location>
        <begin position="243"/>
        <end position="261"/>
    </location>
</feature>
<feature type="transmembrane region" description="Helical" evidence="7">
    <location>
        <begin position="215"/>
        <end position="231"/>
    </location>
</feature>
<organism evidence="9 10">
    <name type="scientific">Mesobacillus foraminis</name>
    <dbReference type="NCBI Taxonomy" id="279826"/>
    <lineage>
        <taxon>Bacteria</taxon>
        <taxon>Bacillati</taxon>
        <taxon>Bacillota</taxon>
        <taxon>Bacilli</taxon>
        <taxon>Bacillales</taxon>
        <taxon>Bacillaceae</taxon>
        <taxon>Mesobacillus</taxon>
    </lineage>
</organism>
<keyword evidence="5 7" id="KW-1133">Transmembrane helix</keyword>
<protein>
    <submittedName>
        <fullName evidence="9">Fucose 4-O-acetylase-like acetyltransferase</fullName>
    </submittedName>
</protein>
<feature type="transmembrane region" description="Helical" evidence="7">
    <location>
        <begin position="273"/>
        <end position="295"/>
    </location>
</feature>
<keyword evidence="9" id="KW-0808">Transferase</keyword>
<evidence type="ECO:0000256" key="1">
    <source>
        <dbReference type="ARBA" id="ARBA00004651"/>
    </source>
</evidence>
<comment type="similarity">
    <text evidence="2">Belongs to the acyltransferase 3 family.</text>
</comment>
<dbReference type="GO" id="GO:0009246">
    <property type="term" value="P:enterobacterial common antigen biosynthetic process"/>
    <property type="evidence" value="ECO:0007669"/>
    <property type="project" value="TreeGrafter"/>
</dbReference>
<reference evidence="9 10" key="1">
    <citation type="journal article" date="2015" name="Stand. Genomic Sci.">
        <title>Genomic Encyclopedia of Bacterial and Archaeal Type Strains, Phase III: the genomes of soil and plant-associated and newly described type strains.</title>
        <authorList>
            <person name="Whitman W.B."/>
            <person name="Woyke T."/>
            <person name="Klenk H.P."/>
            <person name="Zhou Y."/>
            <person name="Lilburn T.G."/>
            <person name="Beck B.J."/>
            <person name="De Vos P."/>
            <person name="Vandamme P."/>
            <person name="Eisen J.A."/>
            <person name="Garrity G."/>
            <person name="Hugenholtz P."/>
            <person name="Kyrpides N.C."/>
        </authorList>
    </citation>
    <scope>NUCLEOTIDE SEQUENCE [LARGE SCALE GENOMIC DNA]</scope>
    <source>
        <strain evidence="9 10">CV53</strain>
    </source>
</reference>
<evidence type="ECO:0000256" key="5">
    <source>
        <dbReference type="ARBA" id="ARBA00022989"/>
    </source>
</evidence>
<comment type="caution">
    <text evidence="9">The sequence shown here is derived from an EMBL/GenBank/DDBJ whole genome shotgun (WGS) entry which is preliminary data.</text>
</comment>
<sequence>MDRNYAIDFIKFFAIVAVVIIHTFPSNHLLGFFFLDNFSRFAVPFFFTASGYLFGLKTIQTPVSYRYFRKYLFKILKIYVCWLIFYILYDVIRAYCEGSTVAQTDYFKDLTLLNVLYYGQGTSGYQLWFVISLAWSISVVYLFFRLKKIRLLLIVSLCLNLAGLFGQSYSIFYELPVHTSRDALFIGLFYTTAGFWIALGSPFTQLKALNKRTSFYLFCLFSGLQAAEGYLLEKGLSARHGEYFLSTIFLTVFLFLFALQFKQLGKELWITKIGGNALGIYAIHVLFIDIVDMLLEAAGLGHISHNLFWNMLDALLVFTLSYAAYQFLQHAKKRLGVAGRAK</sequence>
<feature type="transmembrane region" description="Helical" evidence="7">
    <location>
        <begin position="71"/>
        <end position="89"/>
    </location>
</feature>
<dbReference type="RefSeq" id="WP_158287086.1">
    <property type="nucleotide sequence ID" value="NZ_JABUHM010000004.1"/>
</dbReference>
<keyword evidence="10" id="KW-1185">Reference proteome</keyword>
<dbReference type="GO" id="GO:0005886">
    <property type="term" value="C:plasma membrane"/>
    <property type="evidence" value="ECO:0007669"/>
    <property type="project" value="UniProtKB-SubCell"/>
</dbReference>
<accession>A0A4R2BDN7</accession>
<evidence type="ECO:0000259" key="8">
    <source>
        <dbReference type="Pfam" id="PF01757"/>
    </source>
</evidence>
<keyword evidence="3" id="KW-1003">Cell membrane</keyword>
<comment type="subcellular location">
    <subcellularLocation>
        <location evidence="1">Cell membrane</location>
        <topology evidence="1">Multi-pass membrane protein</topology>
    </subcellularLocation>
</comment>
<dbReference type="AlphaFoldDB" id="A0A4R2BDN7"/>
<feature type="transmembrane region" description="Helical" evidence="7">
    <location>
        <begin position="184"/>
        <end position="203"/>
    </location>
</feature>
<proteinExistence type="inferred from homology"/>
<evidence type="ECO:0000256" key="3">
    <source>
        <dbReference type="ARBA" id="ARBA00022475"/>
    </source>
</evidence>
<dbReference type="PANTHER" id="PTHR40074:SF2">
    <property type="entry name" value="O-ACETYLTRANSFERASE WECH"/>
    <property type="match status" value="1"/>
</dbReference>
<keyword evidence="6 7" id="KW-0472">Membrane</keyword>
<feature type="transmembrane region" description="Helical" evidence="7">
    <location>
        <begin position="151"/>
        <end position="172"/>
    </location>
</feature>
<keyword evidence="4 7" id="KW-0812">Transmembrane</keyword>
<evidence type="ECO:0000313" key="10">
    <source>
        <dbReference type="Proteomes" id="UP000295689"/>
    </source>
</evidence>
<evidence type="ECO:0000256" key="4">
    <source>
        <dbReference type="ARBA" id="ARBA00022692"/>
    </source>
</evidence>
<dbReference type="Proteomes" id="UP000295689">
    <property type="component" value="Unassembled WGS sequence"/>
</dbReference>
<evidence type="ECO:0000256" key="6">
    <source>
        <dbReference type="ARBA" id="ARBA00023136"/>
    </source>
</evidence>
<feature type="transmembrane region" description="Helical" evidence="7">
    <location>
        <begin position="41"/>
        <end position="59"/>
    </location>
</feature>
<evidence type="ECO:0000256" key="7">
    <source>
        <dbReference type="SAM" id="Phobius"/>
    </source>
</evidence>